<dbReference type="InParanoid" id="A0A419QCF7"/>
<reference evidence="1 2" key="1">
    <citation type="journal article" date="2018" name="Biotechnol. Adv.">
        <title>Improved genomic resources and new bioinformatic workflow for the carcinogenic parasite Clonorchis sinensis: Biotechnological implications.</title>
        <authorList>
            <person name="Wang D."/>
            <person name="Korhonen P.K."/>
            <person name="Gasser R.B."/>
            <person name="Young N.D."/>
        </authorList>
    </citation>
    <scope>NUCLEOTIDE SEQUENCE [LARGE SCALE GENOMIC DNA]</scope>
    <source>
        <strain evidence="1">Cs-k2</strain>
    </source>
</reference>
<accession>A0A419QCF7</accession>
<dbReference type="AlphaFoldDB" id="A0A419QCF7"/>
<gene>
    <name evidence="1" type="ORF">CSKR_100064</name>
</gene>
<evidence type="ECO:0000313" key="2">
    <source>
        <dbReference type="Proteomes" id="UP000286415"/>
    </source>
</evidence>
<reference evidence="1 2" key="2">
    <citation type="journal article" date="2021" name="Genomics">
        <title>High-quality reference genome for Clonorchis sinensis.</title>
        <authorList>
            <person name="Young N.D."/>
            <person name="Stroehlein A.J."/>
            <person name="Kinkar L."/>
            <person name="Wang T."/>
            <person name="Sohn W.M."/>
            <person name="Chang B.C.H."/>
            <person name="Kaur P."/>
            <person name="Weisz D."/>
            <person name="Dudchenko O."/>
            <person name="Aiden E.L."/>
            <person name="Korhonen P.K."/>
            <person name="Gasser R.B."/>
        </authorList>
    </citation>
    <scope>NUCLEOTIDE SEQUENCE [LARGE SCALE GENOMIC DNA]</scope>
    <source>
        <strain evidence="1">Cs-k2</strain>
    </source>
</reference>
<protein>
    <submittedName>
        <fullName evidence="1">Uncharacterized protein</fullName>
    </submittedName>
</protein>
<dbReference type="EMBL" id="NIRI02000056">
    <property type="protein sequence ID" value="KAG5443835.1"/>
    <property type="molecule type" value="Genomic_DNA"/>
</dbReference>
<sequence>MYKMANIQTQKINIEQIRCPESNSATTIYSAQPIGSESSETRIPCFLSLVLTHQNNCARREGLIQSGWCECDNPFDLYYASNFISGQPEMISYKYMPTNIMETVFVLVKQFQPVNRTPVFEC</sequence>
<proteinExistence type="predicted"/>
<comment type="caution">
    <text evidence="1">The sequence shown here is derived from an EMBL/GenBank/DDBJ whole genome shotgun (WGS) entry which is preliminary data.</text>
</comment>
<dbReference type="Proteomes" id="UP000286415">
    <property type="component" value="Unassembled WGS sequence"/>
</dbReference>
<evidence type="ECO:0000313" key="1">
    <source>
        <dbReference type="EMBL" id="KAG5443835.1"/>
    </source>
</evidence>
<name>A0A419QCF7_CLOSI</name>
<keyword evidence="2" id="KW-1185">Reference proteome</keyword>
<organism evidence="1 2">
    <name type="scientific">Clonorchis sinensis</name>
    <name type="common">Chinese liver fluke</name>
    <dbReference type="NCBI Taxonomy" id="79923"/>
    <lineage>
        <taxon>Eukaryota</taxon>
        <taxon>Metazoa</taxon>
        <taxon>Spiralia</taxon>
        <taxon>Lophotrochozoa</taxon>
        <taxon>Platyhelminthes</taxon>
        <taxon>Trematoda</taxon>
        <taxon>Digenea</taxon>
        <taxon>Opisthorchiida</taxon>
        <taxon>Opisthorchiata</taxon>
        <taxon>Opisthorchiidae</taxon>
        <taxon>Clonorchis</taxon>
    </lineage>
</organism>